<keyword evidence="1" id="KW-1133">Transmembrane helix</keyword>
<sequence>MFSLFPFLLMRSCQFALVSLVMSYIFNVLILRQSCGLFYFRGSQLVL</sequence>
<reference evidence="2" key="1">
    <citation type="submission" date="2009-09" db="EMBL/GenBank/DDBJ databases">
        <authorList>
            <person name="Weinstock G."/>
            <person name="Sodergren E."/>
            <person name="Clifton S."/>
            <person name="Fulton L."/>
            <person name="Fulton B."/>
            <person name="Courtney L."/>
            <person name="Fronick C."/>
            <person name="Harrison M."/>
            <person name="Strong C."/>
            <person name="Farmer C."/>
            <person name="Delahaunty K."/>
            <person name="Markovic C."/>
            <person name="Hall O."/>
            <person name="Minx P."/>
            <person name="Tomlinson C."/>
            <person name="Mitreva M."/>
            <person name="Nelson J."/>
            <person name="Hou S."/>
            <person name="Wollam A."/>
            <person name="Pepin K.H."/>
            <person name="Johnson M."/>
            <person name="Bhonagiri V."/>
            <person name="Nash W.E."/>
            <person name="Warren W."/>
            <person name="Chinwalla A."/>
            <person name="Mardis E.R."/>
            <person name="Wilson R.K."/>
        </authorList>
    </citation>
    <scope>NUCLEOTIDE SEQUENCE [LARGE SCALE GENOMIC DNA]</scope>
    <source>
        <strain evidence="2">ATCC 51259</strain>
    </source>
</reference>
<keyword evidence="3" id="KW-1185">Reference proteome</keyword>
<comment type="caution">
    <text evidence="2">The sequence shown here is derived from an EMBL/GenBank/DDBJ whole genome shotgun (WGS) entry which is preliminary data.</text>
</comment>
<evidence type="ECO:0000256" key="1">
    <source>
        <dbReference type="SAM" id="Phobius"/>
    </source>
</evidence>
<dbReference type="HOGENOM" id="CLU_3171802_0_0_10"/>
<evidence type="ECO:0000313" key="3">
    <source>
        <dbReference type="Proteomes" id="UP000003460"/>
    </source>
</evidence>
<name>C9LJI9_9BACT</name>
<proteinExistence type="predicted"/>
<evidence type="ECO:0000313" key="2">
    <source>
        <dbReference type="EMBL" id="EEX70361.1"/>
    </source>
</evidence>
<gene>
    <name evidence="2" type="ORF">GCWU000325_02402</name>
</gene>
<accession>C9LJI9</accession>
<dbReference type="Proteomes" id="UP000003460">
    <property type="component" value="Unassembled WGS sequence"/>
</dbReference>
<protein>
    <submittedName>
        <fullName evidence="2">Uncharacterized protein</fullName>
    </submittedName>
</protein>
<organism evidence="2 3">
    <name type="scientific">Alloprevotella tannerae ATCC 51259</name>
    <dbReference type="NCBI Taxonomy" id="626522"/>
    <lineage>
        <taxon>Bacteria</taxon>
        <taxon>Pseudomonadati</taxon>
        <taxon>Bacteroidota</taxon>
        <taxon>Bacteroidia</taxon>
        <taxon>Bacteroidales</taxon>
        <taxon>Prevotellaceae</taxon>
        <taxon>Alloprevotella</taxon>
    </lineage>
</organism>
<keyword evidence="1" id="KW-0472">Membrane</keyword>
<feature type="transmembrane region" description="Helical" evidence="1">
    <location>
        <begin position="6"/>
        <end position="31"/>
    </location>
</feature>
<dbReference type="EMBL" id="ACIJ02000028">
    <property type="protein sequence ID" value="EEX70361.1"/>
    <property type="molecule type" value="Genomic_DNA"/>
</dbReference>
<dbReference type="AlphaFoldDB" id="C9LJI9"/>
<keyword evidence="1" id="KW-0812">Transmembrane</keyword>